<name>F2N7Z8_CORGP</name>
<dbReference type="GO" id="GO:0008962">
    <property type="term" value="F:phosphatidylglycerophosphatase activity"/>
    <property type="evidence" value="ECO:0007669"/>
    <property type="project" value="InterPro"/>
</dbReference>
<protein>
    <submittedName>
        <fullName evidence="1">HAD superfamily (Subfamily IIIA) phosphatase, TIGR01668</fullName>
    </submittedName>
</protein>
<evidence type="ECO:0000313" key="1">
    <source>
        <dbReference type="EMBL" id="AEB07107.1"/>
    </source>
</evidence>
<dbReference type="InterPro" id="IPR036412">
    <property type="entry name" value="HAD-like_sf"/>
</dbReference>
<dbReference type="OrthoDB" id="9787572at2"/>
<reference evidence="2" key="1">
    <citation type="journal article" date="2013" name="Stand. Genomic Sci.">
        <title>Complete genome sequence of Coriobacterium glomerans type strain (PW2(T)) from the midgut of Pyrrhocoris apterus L. (red soldier bug).</title>
        <authorList>
            <person name="Stackebrandt E."/>
            <person name="Zeytun A."/>
            <person name="Lapidus A."/>
            <person name="Nolan M."/>
            <person name="Lucas S."/>
            <person name="Hammon N."/>
            <person name="Deshpande S."/>
            <person name="Cheng J.F."/>
            <person name="Tapia R."/>
            <person name="Goodwin L.A."/>
            <person name="Pitluck S."/>
            <person name="Liolios K."/>
            <person name="Pagani I."/>
            <person name="Ivanova N."/>
            <person name="Mavromatis K."/>
            <person name="Mikhailova N."/>
            <person name="Huntemann M."/>
            <person name="Pati A."/>
            <person name="Chen A."/>
            <person name="Palaniappan K."/>
            <person name="Chang Y.J."/>
            <person name="Land M."/>
            <person name="Hauser L."/>
            <person name="Rohde M."/>
            <person name="Pukall R."/>
            <person name="Goker M."/>
            <person name="Detter J.C."/>
            <person name="Woyke T."/>
            <person name="Bristow J."/>
            <person name="Eisen J.A."/>
            <person name="Markowitz V."/>
            <person name="Hugenholtz P."/>
            <person name="Kyrpides N.C."/>
            <person name="Klenk H.P."/>
        </authorList>
    </citation>
    <scope>NUCLEOTIDE SEQUENCE</scope>
    <source>
        <strain evidence="2">ATCC 49209 / DSM 20642 / JCM 10262 / PW2</strain>
    </source>
</reference>
<dbReference type="InterPro" id="IPR023214">
    <property type="entry name" value="HAD_sf"/>
</dbReference>
<proteinExistence type="predicted"/>
<dbReference type="NCBIfam" id="TIGR01668">
    <property type="entry name" value="YqeG_hyp_ppase"/>
    <property type="match status" value="1"/>
</dbReference>
<dbReference type="SUPFAM" id="SSF56784">
    <property type="entry name" value="HAD-like"/>
    <property type="match status" value="1"/>
</dbReference>
<sequence length="166" mass="18431">MNGVLSPARYVSSVDRVDLMALRAEGKRALLLDRDNTLVPFGATCAPNSVVEWLDKARDLGFRVCVISNNWHRSAVMISACELGLEAIPCAMKPAPIALMRALARLHVSAREAVMIGDQICTDVWAGNIAGVDTILVKPQTKIDLWYTRIFRLLEKRILKNRVCEV</sequence>
<organism evidence="1 2">
    <name type="scientific">Coriobacterium glomerans (strain ATCC 49209 / DSM 20642 / JCM 10262 / PW2)</name>
    <dbReference type="NCBI Taxonomy" id="700015"/>
    <lineage>
        <taxon>Bacteria</taxon>
        <taxon>Bacillati</taxon>
        <taxon>Actinomycetota</taxon>
        <taxon>Coriobacteriia</taxon>
        <taxon>Coriobacteriales</taxon>
        <taxon>Coriobacteriaceae</taxon>
        <taxon>Coriobacterium</taxon>
    </lineage>
</organism>
<gene>
    <name evidence="1" type="ordered locus">Corgl_0999</name>
</gene>
<dbReference type="eggNOG" id="COG2179">
    <property type="taxonomic scope" value="Bacteria"/>
</dbReference>
<evidence type="ECO:0000313" key="2">
    <source>
        <dbReference type="Proteomes" id="UP000006851"/>
    </source>
</evidence>
<dbReference type="HOGENOM" id="CLU_056221_4_0_11"/>
<dbReference type="AlphaFoldDB" id="F2N7Z8"/>
<dbReference type="Proteomes" id="UP000006851">
    <property type="component" value="Chromosome"/>
</dbReference>
<dbReference type="InterPro" id="IPR010021">
    <property type="entry name" value="PGPP1/Gep4"/>
</dbReference>
<accession>F2N7Z8</accession>
<dbReference type="Gene3D" id="3.40.50.1000">
    <property type="entry name" value="HAD superfamily/HAD-like"/>
    <property type="match status" value="1"/>
</dbReference>
<dbReference type="EMBL" id="CP002628">
    <property type="protein sequence ID" value="AEB07107.1"/>
    <property type="molecule type" value="Genomic_DNA"/>
</dbReference>
<dbReference type="STRING" id="700015.Corgl_0999"/>
<dbReference type="KEGG" id="cgo:Corgl_0999"/>
<dbReference type="RefSeq" id="WP_013708850.1">
    <property type="nucleotide sequence ID" value="NC_015389.1"/>
</dbReference>
<keyword evidence="2" id="KW-1185">Reference proteome</keyword>
<dbReference type="Pfam" id="PF13242">
    <property type="entry name" value="Hydrolase_like"/>
    <property type="match status" value="1"/>
</dbReference>